<dbReference type="Pfam" id="PF15985">
    <property type="entry name" value="KH_6"/>
    <property type="match status" value="1"/>
</dbReference>
<dbReference type="PANTHER" id="PTHR21321:SF4">
    <property type="entry name" value="EXOSOME COMPLEX COMPONENT RRP4"/>
    <property type="match status" value="1"/>
</dbReference>
<dbReference type="InterPro" id="IPR025721">
    <property type="entry name" value="Exosome_cplx_N_dom"/>
</dbReference>
<comment type="subcellular location">
    <subcellularLocation>
        <location evidence="1">Nucleus</location>
    </subcellularLocation>
</comment>
<dbReference type="Proteomes" id="UP000001460">
    <property type="component" value="Unassembled WGS sequence"/>
</dbReference>
<dbReference type="InterPro" id="IPR048565">
    <property type="entry name" value="S1_RRP4"/>
</dbReference>
<dbReference type="GeneID" id="6994807"/>
<dbReference type="GO" id="GO:0003723">
    <property type="term" value="F:RNA binding"/>
    <property type="evidence" value="ECO:0007669"/>
    <property type="project" value="UniProtKB-KW"/>
</dbReference>
<dbReference type="SUPFAM" id="SSF110324">
    <property type="entry name" value="Ribosomal L27 protein-like"/>
    <property type="match status" value="1"/>
</dbReference>
<feature type="chain" id="PRO_5002842294" evidence="5">
    <location>
        <begin position="22"/>
        <end position="320"/>
    </location>
</feature>
<evidence type="ECO:0000256" key="2">
    <source>
        <dbReference type="ARBA" id="ARBA00009155"/>
    </source>
</evidence>
<dbReference type="Gene3D" id="2.40.50.140">
    <property type="entry name" value="Nucleic acid-binding proteins"/>
    <property type="match status" value="1"/>
</dbReference>
<dbReference type="RefSeq" id="XP_002140045.1">
    <property type="nucleotide sequence ID" value="XM_002140009.1"/>
</dbReference>
<dbReference type="Pfam" id="PF21266">
    <property type="entry name" value="S1_RRP4"/>
    <property type="match status" value="1"/>
</dbReference>
<feature type="domain" description="K Homology" evidence="7">
    <location>
        <begin position="198"/>
        <end position="237"/>
    </location>
</feature>
<dbReference type="OMA" id="MENIDIH"/>
<dbReference type="OrthoDB" id="1650at2759"/>
<dbReference type="VEuPathDB" id="CryptoDB:CMU_027040"/>
<protein>
    <submittedName>
        <fullName evidence="9">Uncharacterized protein</fullName>
    </submittedName>
</protein>
<reference evidence="9" key="1">
    <citation type="submission" date="2008-06" db="EMBL/GenBank/DDBJ databases">
        <authorList>
            <person name="Lorenzi H."/>
            <person name="Inman J."/>
            <person name="Miller J."/>
            <person name="Schobel S."/>
            <person name="Amedeo P."/>
            <person name="Caler E.V."/>
            <person name="da Silva J."/>
        </authorList>
    </citation>
    <scope>NUCLEOTIDE SEQUENCE [LARGE SCALE GENOMIC DNA]</scope>
    <source>
        <strain evidence="9">RN66</strain>
    </source>
</reference>
<dbReference type="InterPro" id="IPR012340">
    <property type="entry name" value="NA-bd_OB-fold"/>
</dbReference>
<feature type="signal peptide" evidence="5">
    <location>
        <begin position="1"/>
        <end position="21"/>
    </location>
</feature>
<dbReference type="GO" id="GO:0071038">
    <property type="term" value="P:TRAMP-dependent tRNA surveillance pathway"/>
    <property type="evidence" value="ECO:0007669"/>
    <property type="project" value="TreeGrafter"/>
</dbReference>
<evidence type="ECO:0000313" key="10">
    <source>
        <dbReference type="Proteomes" id="UP000001460"/>
    </source>
</evidence>
<dbReference type="STRING" id="441375.B6ABE4"/>
<dbReference type="SUPFAM" id="SSF54791">
    <property type="entry name" value="Eukaryotic type KH-domain (KH-domain type I)"/>
    <property type="match status" value="1"/>
</dbReference>
<name>B6ABE4_CRYMR</name>
<keyword evidence="4" id="KW-0694">RNA-binding</keyword>
<dbReference type="InterPro" id="IPR026699">
    <property type="entry name" value="Exosome_RNA_bind1/RRP40/RRP4"/>
</dbReference>
<dbReference type="CDD" id="cd05789">
    <property type="entry name" value="S1_Rrp4"/>
    <property type="match status" value="1"/>
</dbReference>
<organism evidence="9 10">
    <name type="scientific">Cryptosporidium muris (strain RN66)</name>
    <dbReference type="NCBI Taxonomy" id="441375"/>
    <lineage>
        <taxon>Eukaryota</taxon>
        <taxon>Sar</taxon>
        <taxon>Alveolata</taxon>
        <taxon>Apicomplexa</taxon>
        <taxon>Conoidasida</taxon>
        <taxon>Coccidia</taxon>
        <taxon>Eucoccidiorida</taxon>
        <taxon>Eimeriorina</taxon>
        <taxon>Cryptosporidiidae</taxon>
        <taxon>Cryptosporidium</taxon>
    </lineage>
</organism>
<dbReference type="SUPFAM" id="SSF50249">
    <property type="entry name" value="Nucleic acid-binding proteins"/>
    <property type="match status" value="1"/>
</dbReference>
<dbReference type="GO" id="GO:0034475">
    <property type="term" value="P:U4 snRNA 3'-end processing"/>
    <property type="evidence" value="ECO:0007669"/>
    <property type="project" value="TreeGrafter"/>
</dbReference>
<feature type="domain" description="RRP4 S1" evidence="8">
    <location>
        <begin position="104"/>
        <end position="176"/>
    </location>
</feature>
<dbReference type="EMBL" id="DS989727">
    <property type="protein sequence ID" value="EEA05696.1"/>
    <property type="molecule type" value="Genomic_DNA"/>
</dbReference>
<accession>B6ABE4</accession>
<sequence>MFSAKACSTLIFLHFFLLTALQPTMDSIVKDQKGFKDVIYFGDIKLDKTFEERIVIPGDIISTEPNYIRGHGTYEDEFGRLLSSTCGITENLNKLLYTKALGGRYVGEVGDVVVGRVVEVGNKRWLVDIGSSQYAHLGLAAVNLPGSVQRRRTEEDSLDMKLLLDEGDVICTEVQRVQAEGLCHLHTRSAKYGKLANGLLVKIPGKLVQRQSQHIIVLTCGVQLILGLNGFIWISLPFEQSHTDTLNYSSSSITSQIVEPDMRSIIVSLATIIKTFGTLGIQLTPSRIDAVYNSIKSRNLDHRSLVMIKNPLEIIKVLLE</sequence>
<dbReference type="Gene3D" id="2.40.50.100">
    <property type="match status" value="1"/>
</dbReference>
<comment type="similarity">
    <text evidence="2">Belongs to the RRP4 family.</text>
</comment>
<evidence type="ECO:0000256" key="1">
    <source>
        <dbReference type="ARBA" id="ARBA00004123"/>
    </source>
</evidence>
<keyword evidence="10" id="KW-1185">Reference proteome</keyword>
<dbReference type="CDD" id="cd22525">
    <property type="entry name" value="KH-I_Rrp4_eukar"/>
    <property type="match status" value="1"/>
</dbReference>
<keyword evidence="3" id="KW-0271">Exosome</keyword>
<dbReference type="InterPro" id="IPR004088">
    <property type="entry name" value="KH_dom_type_1"/>
</dbReference>
<proteinExistence type="inferred from homology"/>
<dbReference type="GO" id="GO:0000467">
    <property type="term" value="P:exonucleolytic trimming to generate mature 3'-end of 5.8S rRNA from tricistronic rRNA transcript (SSU-rRNA, 5.8S rRNA, LSU-rRNA)"/>
    <property type="evidence" value="ECO:0007669"/>
    <property type="project" value="TreeGrafter"/>
</dbReference>
<dbReference type="AlphaFoldDB" id="B6ABE4"/>
<dbReference type="GO" id="GO:0000176">
    <property type="term" value="C:nuclear exosome (RNase complex)"/>
    <property type="evidence" value="ECO:0007669"/>
    <property type="project" value="TreeGrafter"/>
</dbReference>
<dbReference type="PANTHER" id="PTHR21321">
    <property type="entry name" value="PNAS-3 RELATED"/>
    <property type="match status" value="1"/>
</dbReference>
<dbReference type="InterPro" id="IPR036612">
    <property type="entry name" value="KH_dom_type_1_sf"/>
</dbReference>
<evidence type="ECO:0000259" key="8">
    <source>
        <dbReference type="Pfam" id="PF21266"/>
    </source>
</evidence>
<dbReference type="GO" id="GO:0000177">
    <property type="term" value="C:cytoplasmic exosome (RNase complex)"/>
    <property type="evidence" value="ECO:0007669"/>
    <property type="project" value="TreeGrafter"/>
</dbReference>
<evidence type="ECO:0000259" key="7">
    <source>
        <dbReference type="Pfam" id="PF15985"/>
    </source>
</evidence>
<dbReference type="GO" id="GO:0071034">
    <property type="term" value="P:CUT catabolic process"/>
    <property type="evidence" value="ECO:0007669"/>
    <property type="project" value="TreeGrafter"/>
</dbReference>
<evidence type="ECO:0000313" key="9">
    <source>
        <dbReference type="EMBL" id="EEA05696.1"/>
    </source>
</evidence>
<evidence type="ECO:0000256" key="5">
    <source>
        <dbReference type="SAM" id="SignalP"/>
    </source>
</evidence>
<dbReference type="eggNOG" id="KOG3013">
    <property type="taxonomic scope" value="Eukaryota"/>
</dbReference>
<evidence type="ECO:0000256" key="4">
    <source>
        <dbReference type="ARBA" id="ARBA00022884"/>
    </source>
</evidence>
<dbReference type="Pfam" id="PF14382">
    <property type="entry name" value="ECR1_N"/>
    <property type="match status" value="1"/>
</dbReference>
<dbReference type="GO" id="GO:0071051">
    <property type="term" value="P:poly(A)-dependent snoRNA 3'-end processing"/>
    <property type="evidence" value="ECO:0007669"/>
    <property type="project" value="TreeGrafter"/>
</dbReference>
<dbReference type="GO" id="GO:0071035">
    <property type="term" value="P:nuclear polyadenylation-dependent rRNA catabolic process"/>
    <property type="evidence" value="ECO:0007669"/>
    <property type="project" value="TreeGrafter"/>
</dbReference>
<keyword evidence="5" id="KW-0732">Signal</keyword>
<gene>
    <name evidence="9" type="ORF">CMU_027040</name>
</gene>
<feature type="domain" description="Exosome complex component N-terminal" evidence="6">
    <location>
        <begin position="54"/>
        <end position="88"/>
    </location>
</feature>
<evidence type="ECO:0000256" key="3">
    <source>
        <dbReference type="ARBA" id="ARBA00022835"/>
    </source>
</evidence>
<evidence type="ECO:0000259" key="6">
    <source>
        <dbReference type="Pfam" id="PF14382"/>
    </source>
</evidence>